<keyword evidence="2" id="KW-0732">Signal</keyword>
<comment type="caution">
    <text evidence="4">The sequence shown here is derived from an EMBL/GenBank/DDBJ whole genome shotgun (WGS) entry which is preliminary data.</text>
</comment>
<feature type="signal peptide" evidence="2">
    <location>
        <begin position="1"/>
        <end position="23"/>
    </location>
</feature>
<reference evidence="4 5" key="1">
    <citation type="submission" date="2018-11" db="EMBL/GenBank/DDBJ databases">
        <title>Draft genome analysis of Rheinheimera mesophila isolated from an industrial waste site.</title>
        <authorList>
            <person name="Yu Q."/>
            <person name="Qi Y."/>
            <person name="Zhang H."/>
            <person name="Lu Y."/>
            <person name="Pu J."/>
        </authorList>
    </citation>
    <scope>NUCLEOTIDE SEQUENCE [LARGE SCALE GENOMIC DNA]</scope>
    <source>
        <strain evidence="4 5">IITR13</strain>
    </source>
</reference>
<organism evidence="4 5">
    <name type="scientific">Rheinheimera mesophila</name>
    <dbReference type="NCBI Taxonomy" id="1547515"/>
    <lineage>
        <taxon>Bacteria</taxon>
        <taxon>Pseudomonadati</taxon>
        <taxon>Pseudomonadota</taxon>
        <taxon>Gammaproteobacteria</taxon>
        <taxon>Chromatiales</taxon>
        <taxon>Chromatiaceae</taxon>
        <taxon>Rheinheimera</taxon>
    </lineage>
</organism>
<dbReference type="InterPro" id="IPR019220">
    <property type="entry name" value="DUF2135"/>
</dbReference>
<accession>A0A3P3QI96</accession>
<sequence length="956" mass="104536">MKLRITLLAALSGLLCSPLQLMALPLSSSEPGTVLLVESLHWQLDGPFAQRHLELRIQNAGTQVLETTLQLPLAADERLQSYALDVAGQYRQAVPVPKVQARAVFEETVRRQVDPALAEKAPGNSYSIRVFPVPAGGERRVRLTIASLAERTDCGWLHQLKADLPPGPSLKASVTIHETQRSSVKTSLQLTKKAGQLQGQWPVKAGAAQSLCLKAPAGDSSFSQSFADGLQMHWLEVPALEQAEKARPKTQTRHIEVVWDLSLSSHQQSRQAELELLAAYLKNRSSTVTLTLLRQDLQRQQLSINTAADIQALVQRLSAEPADGATNLAGWTALAEADEVLLFNDLKNTMPAQQWPAPSKPIYSISSSLTDPALAAWLSRAGGRIIDLSRHNALEALQLLTTLPALQLSLTPGDLSWFSQSHTPQQGALRACYIAPSAGPAASAITLPVLYAGDAGLKQHALKQGRSSELATFWCASWWAESLALQGAKHSTELAQLGSRFGIATTHSSLLVLESEQDYLRHAIMPPEADAPLRQKVLQQAELLAQQKAAQAISNRAAIEAGWQERLEWWQRSFPKDKPQPVKNSAEQAAASERRAMAQRSASEQRMEVASATQSAYEAMAVAAPAAPPPASGSIPNTAAPQADQSIAMQLQAVSMESPYLAELKLASSAQALYQRYLDLRTAYAQSPAFYFDVAQRLYELSDSALAQRVLSNLLELMPEQHSTLRLVAYRLQQAGDDELAKALLTKVVQLAPDEPQSYRDLALALTAEAECQQALNLLQHVVETPWHDRFAEIGLIALGEYHDRASRCQTAKPAQWSGVMKTPLPVEMRVVLAWDLNDTDIDLHVIDPNGEEAFYGHRATYQGGRMSKDFTGGYGPEEFILRSPKAGEYQVLVRYYGSQLARLSRGVMLDLKLQTGFGSPALQQQRVSMRLLEKTDKVLVGSFKVTASGKLQLSK</sequence>
<proteinExistence type="predicted"/>
<evidence type="ECO:0000256" key="2">
    <source>
        <dbReference type="SAM" id="SignalP"/>
    </source>
</evidence>
<evidence type="ECO:0000313" key="5">
    <source>
        <dbReference type="Proteomes" id="UP000276260"/>
    </source>
</evidence>
<dbReference type="Pfam" id="PF09906">
    <property type="entry name" value="DUF2135"/>
    <property type="match status" value="1"/>
</dbReference>
<dbReference type="OrthoDB" id="266279at2"/>
<dbReference type="Gene3D" id="1.25.40.10">
    <property type="entry name" value="Tetratricopeptide repeat domain"/>
    <property type="match status" value="1"/>
</dbReference>
<feature type="region of interest" description="Disordered" evidence="1">
    <location>
        <begin position="574"/>
        <end position="600"/>
    </location>
</feature>
<feature type="domain" description="VIT" evidence="3">
    <location>
        <begin position="19"/>
        <end position="147"/>
    </location>
</feature>
<dbReference type="AlphaFoldDB" id="A0A3P3QI96"/>
<dbReference type="Pfam" id="PF08487">
    <property type="entry name" value="VIT"/>
    <property type="match status" value="1"/>
</dbReference>
<evidence type="ECO:0000259" key="3">
    <source>
        <dbReference type="PROSITE" id="PS51468"/>
    </source>
</evidence>
<evidence type="ECO:0000256" key="1">
    <source>
        <dbReference type="SAM" id="MobiDB-lite"/>
    </source>
</evidence>
<dbReference type="PROSITE" id="PS51468">
    <property type="entry name" value="VIT"/>
    <property type="match status" value="1"/>
</dbReference>
<dbReference type="Gene3D" id="2.60.120.380">
    <property type="match status" value="1"/>
</dbReference>
<dbReference type="InterPro" id="IPR013694">
    <property type="entry name" value="VIT"/>
</dbReference>
<keyword evidence="5" id="KW-1185">Reference proteome</keyword>
<dbReference type="RefSeq" id="WP_046520041.1">
    <property type="nucleotide sequence ID" value="NZ_LAVS01000023.1"/>
</dbReference>
<protein>
    <submittedName>
        <fullName evidence="4">DUF2135 domain-containing protein</fullName>
    </submittedName>
</protein>
<evidence type="ECO:0000313" key="4">
    <source>
        <dbReference type="EMBL" id="RRJ20160.1"/>
    </source>
</evidence>
<dbReference type="InterPro" id="IPR011990">
    <property type="entry name" value="TPR-like_helical_dom_sf"/>
</dbReference>
<gene>
    <name evidence="4" type="ORF">EIK76_11565</name>
</gene>
<dbReference type="EMBL" id="RRCF01000003">
    <property type="protein sequence ID" value="RRJ20160.1"/>
    <property type="molecule type" value="Genomic_DNA"/>
</dbReference>
<dbReference type="SUPFAM" id="SSF48452">
    <property type="entry name" value="TPR-like"/>
    <property type="match status" value="1"/>
</dbReference>
<name>A0A3P3QI96_9GAMM</name>
<dbReference type="Proteomes" id="UP000276260">
    <property type="component" value="Unassembled WGS sequence"/>
</dbReference>
<feature type="chain" id="PRO_5018752912" evidence="2">
    <location>
        <begin position="24"/>
        <end position="956"/>
    </location>
</feature>